<keyword evidence="1" id="KW-1133">Transmembrane helix</keyword>
<gene>
    <name evidence="2" type="ORF">PL11_000855</name>
</gene>
<feature type="transmembrane region" description="Helical" evidence="1">
    <location>
        <begin position="12"/>
        <end position="37"/>
    </location>
</feature>
<name>A0A1S6QG49_9LACO</name>
<reference evidence="2 3" key="1">
    <citation type="journal article" date="2015" name="Genome Announc.">
        <title>Genome Sequence of Lactobacillus curieae CCTCC M 2011381T, a Novel Producer of Gamma-aminobutyric Acid.</title>
        <authorList>
            <person name="Wang Y."/>
            <person name="Wang Y."/>
            <person name="Lang C."/>
            <person name="Wei D."/>
            <person name="Xu P."/>
            <person name="Xie J."/>
        </authorList>
    </citation>
    <scope>NUCLEOTIDE SEQUENCE [LARGE SCALE GENOMIC DNA]</scope>
    <source>
        <strain evidence="2 3">CCTCC M 2011381</strain>
    </source>
</reference>
<protein>
    <recommendedName>
        <fullName evidence="4">DUF4044 domain-containing protein</fullName>
    </recommendedName>
</protein>
<evidence type="ECO:0000313" key="2">
    <source>
        <dbReference type="EMBL" id="AQW20585.1"/>
    </source>
</evidence>
<organism evidence="2 3">
    <name type="scientific">Lentilactobacillus curieae</name>
    <dbReference type="NCBI Taxonomy" id="1138822"/>
    <lineage>
        <taxon>Bacteria</taxon>
        <taxon>Bacillati</taxon>
        <taxon>Bacillota</taxon>
        <taxon>Bacilli</taxon>
        <taxon>Lactobacillales</taxon>
        <taxon>Lactobacillaceae</taxon>
        <taxon>Lentilactobacillus</taxon>
    </lineage>
</organism>
<proteinExistence type="predicted"/>
<dbReference type="KEGG" id="lcu:PL11_000855"/>
<keyword evidence="1" id="KW-0472">Membrane</keyword>
<keyword evidence="1" id="KW-0812">Transmembrane</keyword>
<dbReference type="Pfam" id="PF13253">
    <property type="entry name" value="DUF4044"/>
    <property type="match status" value="1"/>
</dbReference>
<evidence type="ECO:0000256" key="1">
    <source>
        <dbReference type="SAM" id="Phobius"/>
    </source>
</evidence>
<accession>A0A1S6QG49</accession>
<evidence type="ECO:0008006" key="4">
    <source>
        <dbReference type="Google" id="ProtNLM"/>
    </source>
</evidence>
<dbReference type="EMBL" id="CP018906">
    <property type="protein sequence ID" value="AQW20585.1"/>
    <property type="molecule type" value="Genomic_DNA"/>
</dbReference>
<dbReference type="AlphaFoldDB" id="A0A1S6QG49"/>
<sequence>MARKKRTRFQKITLVFVWIMIIATVASLVLSAVITLMGQF</sequence>
<dbReference type="OrthoDB" id="2167602at2"/>
<dbReference type="Proteomes" id="UP000030361">
    <property type="component" value="Chromosome"/>
</dbReference>
<dbReference type="InterPro" id="IPR025270">
    <property type="entry name" value="DUF4044"/>
</dbReference>
<keyword evidence="3" id="KW-1185">Reference proteome</keyword>
<dbReference type="RefSeq" id="WP_078256877.1">
    <property type="nucleotide sequence ID" value="NZ_CP018906.1"/>
</dbReference>
<evidence type="ECO:0000313" key="3">
    <source>
        <dbReference type="Proteomes" id="UP000030361"/>
    </source>
</evidence>